<protein>
    <submittedName>
        <fullName evidence="3">Uncharacterized protein</fullName>
    </submittedName>
</protein>
<keyword evidence="2" id="KW-0812">Transmembrane</keyword>
<reference evidence="3" key="1">
    <citation type="submission" date="2023-10" db="EMBL/GenBank/DDBJ databases">
        <authorList>
            <person name="Chen Y."/>
            <person name="Shah S."/>
            <person name="Dougan E. K."/>
            <person name="Thang M."/>
            <person name="Chan C."/>
        </authorList>
    </citation>
    <scope>NUCLEOTIDE SEQUENCE [LARGE SCALE GENOMIC DNA]</scope>
</reference>
<gene>
    <name evidence="3" type="ORF">PCOR1329_LOCUS63905</name>
</gene>
<organism evidence="3 4">
    <name type="scientific">Prorocentrum cordatum</name>
    <dbReference type="NCBI Taxonomy" id="2364126"/>
    <lineage>
        <taxon>Eukaryota</taxon>
        <taxon>Sar</taxon>
        <taxon>Alveolata</taxon>
        <taxon>Dinophyceae</taxon>
        <taxon>Prorocentrales</taxon>
        <taxon>Prorocentraceae</taxon>
        <taxon>Prorocentrum</taxon>
    </lineage>
</organism>
<keyword evidence="2" id="KW-0472">Membrane</keyword>
<keyword evidence="2" id="KW-1133">Transmembrane helix</keyword>
<evidence type="ECO:0000313" key="3">
    <source>
        <dbReference type="EMBL" id="CAK0880886.1"/>
    </source>
</evidence>
<sequence>MSLARIGAGAQWVPSHSRASGSAPREGGSARRRRPSRQAETCCRVRDEATFPNVAMCMTTIPSHLTTAKGFNALEESLRSVLLEQDYPGRITGYLALPSKASVREGTGYPEKEAMNWRAVQGLRSVERVYEAFPFFAELLGSFLMATSAEHGDPEMQDAMSANLSAAAFFASPSDMPSATFASRVWCHILLCSRFLCALNSASVMLSKDVLAAAGLFRAAAFFLPFVLCLPPLPFFVVAALALGFAAAAAFCLLRALQSWSLGGVNGANARAWISADANGDEELQKVGVGTGQELVCVELTIVI</sequence>
<evidence type="ECO:0000256" key="1">
    <source>
        <dbReference type="SAM" id="MobiDB-lite"/>
    </source>
</evidence>
<dbReference type="EMBL" id="CAUYUJ010018129">
    <property type="protein sequence ID" value="CAK0880886.1"/>
    <property type="molecule type" value="Genomic_DNA"/>
</dbReference>
<dbReference type="Proteomes" id="UP001189429">
    <property type="component" value="Unassembled WGS sequence"/>
</dbReference>
<evidence type="ECO:0000313" key="4">
    <source>
        <dbReference type="Proteomes" id="UP001189429"/>
    </source>
</evidence>
<evidence type="ECO:0000256" key="2">
    <source>
        <dbReference type="SAM" id="Phobius"/>
    </source>
</evidence>
<feature type="transmembrane region" description="Helical" evidence="2">
    <location>
        <begin position="234"/>
        <end position="254"/>
    </location>
</feature>
<name>A0ABN9W467_9DINO</name>
<feature type="region of interest" description="Disordered" evidence="1">
    <location>
        <begin position="1"/>
        <end position="40"/>
    </location>
</feature>
<keyword evidence="4" id="KW-1185">Reference proteome</keyword>
<accession>A0ABN9W467</accession>
<proteinExistence type="predicted"/>
<comment type="caution">
    <text evidence="3">The sequence shown here is derived from an EMBL/GenBank/DDBJ whole genome shotgun (WGS) entry which is preliminary data.</text>
</comment>